<sequence>MTVAALPRSRLHLDFLLANDAAPDFVLFRDAALASAIAQAYPGKGRYLGRETLPDFSPVRMLAARKTNRAYYRHVGEMLADLDIDHFIIFLEGEPLERFICDLPMIRSIELWEEGLSHYVDLTSDRWYAARGILQALCGFHSHAIMRRRMDRSRALVRDRFEQRNLRLPLPIATEFRSEFLLLGSPLVEDRLITKRAFLSALRQVACASPWPVRYLAHPREDGARAREDALGAGIAFDDNRSGLAIHAQRYGYRAYGAAVSTGLLDLGQYDRSFFLAGLFGLKRMHAVLAAWPHNPLAVVGDSATLERHLRDIPV</sequence>
<organism evidence="1 2">
    <name type="scientific">Novosphingobium album</name>
    <name type="common">ex Liu et al. 2023</name>
    <dbReference type="NCBI Taxonomy" id="3031130"/>
    <lineage>
        <taxon>Bacteria</taxon>
        <taxon>Pseudomonadati</taxon>
        <taxon>Pseudomonadota</taxon>
        <taxon>Alphaproteobacteria</taxon>
        <taxon>Sphingomonadales</taxon>
        <taxon>Sphingomonadaceae</taxon>
        <taxon>Novosphingobium</taxon>
    </lineage>
</organism>
<dbReference type="Proteomes" id="UP001216253">
    <property type="component" value="Unassembled WGS sequence"/>
</dbReference>
<reference evidence="1 2" key="1">
    <citation type="submission" date="2023-03" db="EMBL/GenBank/DDBJ databases">
        <title>NovoSphingobium album sp. nov. isolated from polycyclic aromatic hydrocarbons- and heavy-metal polluted soil.</title>
        <authorList>
            <person name="Liu Z."/>
            <person name="Wang K."/>
        </authorList>
    </citation>
    <scope>NUCLEOTIDE SEQUENCE [LARGE SCALE GENOMIC DNA]</scope>
    <source>
        <strain evidence="1 2">H3SJ31-1</strain>
    </source>
</reference>
<evidence type="ECO:0000313" key="2">
    <source>
        <dbReference type="Proteomes" id="UP001216253"/>
    </source>
</evidence>
<protein>
    <submittedName>
        <fullName evidence="1">Uncharacterized protein</fullName>
    </submittedName>
</protein>
<dbReference type="EMBL" id="JARESE010000051">
    <property type="protein sequence ID" value="MDE8653189.1"/>
    <property type="molecule type" value="Genomic_DNA"/>
</dbReference>
<dbReference type="RefSeq" id="WP_275229299.1">
    <property type="nucleotide sequence ID" value="NZ_JARESE010000051.1"/>
</dbReference>
<gene>
    <name evidence="1" type="ORF">PYV00_15920</name>
</gene>
<name>A0ABT5WTH7_9SPHN</name>
<evidence type="ECO:0000313" key="1">
    <source>
        <dbReference type="EMBL" id="MDE8653189.1"/>
    </source>
</evidence>
<keyword evidence="2" id="KW-1185">Reference proteome</keyword>
<comment type="caution">
    <text evidence="1">The sequence shown here is derived from an EMBL/GenBank/DDBJ whole genome shotgun (WGS) entry which is preliminary data.</text>
</comment>
<proteinExistence type="predicted"/>
<accession>A0ABT5WTH7</accession>